<feature type="transmembrane region" description="Helical" evidence="2">
    <location>
        <begin position="103"/>
        <end position="122"/>
    </location>
</feature>
<proteinExistence type="predicted"/>
<keyword evidence="2" id="KW-0812">Transmembrane</keyword>
<keyword evidence="2" id="KW-1133">Transmembrane helix</keyword>
<accession>A0A6S9HZY2</accession>
<gene>
    <name evidence="3" type="ORF">HAKA00212_LOCUS22931</name>
</gene>
<dbReference type="EMBL" id="HBIU01051793">
    <property type="protein sequence ID" value="CAE0645026.1"/>
    <property type="molecule type" value="Transcribed_RNA"/>
</dbReference>
<reference evidence="3" key="1">
    <citation type="submission" date="2021-01" db="EMBL/GenBank/DDBJ databases">
        <authorList>
            <person name="Corre E."/>
            <person name="Pelletier E."/>
            <person name="Niang G."/>
            <person name="Scheremetjew M."/>
            <person name="Finn R."/>
            <person name="Kale V."/>
            <person name="Holt S."/>
            <person name="Cochrane G."/>
            <person name="Meng A."/>
            <person name="Brown T."/>
            <person name="Cohen L."/>
        </authorList>
    </citation>
    <scope>NUCLEOTIDE SEQUENCE</scope>
    <source>
        <strain evidence="3">CCMP3107</strain>
    </source>
</reference>
<evidence type="ECO:0000256" key="1">
    <source>
        <dbReference type="SAM" id="MobiDB-lite"/>
    </source>
</evidence>
<feature type="transmembrane region" description="Helical" evidence="2">
    <location>
        <begin position="128"/>
        <end position="148"/>
    </location>
</feature>
<dbReference type="AlphaFoldDB" id="A0A6S9HZY2"/>
<protein>
    <submittedName>
        <fullName evidence="3">Uncharacterized protein</fullName>
    </submittedName>
</protein>
<evidence type="ECO:0000313" key="3">
    <source>
        <dbReference type="EMBL" id="CAE0645026.1"/>
    </source>
</evidence>
<sequence>MDKNEYGLDEESGNGPKHPHLHVASFDGADSDDDDYQIQPPCWLGQQLLGLLFSTIFGFTWRLVMCSSSASAACYSPGVAIGAAMGVTAAVSSADQRMPLCKSILVLAVVAYLSALLSSFFTKGLDPGLSLLITGAAASGGAVAAYAFRAQACGGLLLPSSAPSHRGFGAAGGFFASPPISPSRRAGGHGDCRRG</sequence>
<feature type="region of interest" description="Disordered" evidence="1">
    <location>
        <begin position="1"/>
        <end position="24"/>
    </location>
</feature>
<keyword evidence="2" id="KW-0472">Membrane</keyword>
<feature type="transmembrane region" description="Helical" evidence="2">
    <location>
        <begin position="48"/>
        <end position="64"/>
    </location>
</feature>
<organism evidence="3">
    <name type="scientific">Heterosigma akashiwo</name>
    <name type="common">Chromophytic alga</name>
    <name type="synonym">Heterosigma carterae</name>
    <dbReference type="NCBI Taxonomy" id="2829"/>
    <lineage>
        <taxon>Eukaryota</taxon>
        <taxon>Sar</taxon>
        <taxon>Stramenopiles</taxon>
        <taxon>Ochrophyta</taxon>
        <taxon>Raphidophyceae</taxon>
        <taxon>Chattonellales</taxon>
        <taxon>Chattonellaceae</taxon>
        <taxon>Heterosigma</taxon>
    </lineage>
</organism>
<feature type="transmembrane region" description="Helical" evidence="2">
    <location>
        <begin position="70"/>
        <end position="91"/>
    </location>
</feature>
<evidence type="ECO:0000256" key="2">
    <source>
        <dbReference type="SAM" id="Phobius"/>
    </source>
</evidence>
<name>A0A6S9HZY2_HETAK</name>